<name>A0ABY4SD44_AQUTE</name>
<keyword evidence="2" id="KW-1185">Reference proteome</keyword>
<gene>
    <name evidence="1" type="ORF">MW290_25670</name>
</gene>
<accession>A0ABY4SD44</accession>
<reference evidence="1" key="1">
    <citation type="submission" date="2022-05" db="EMBL/GenBank/DDBJ databases">
        <title>An RpoN-dependent PEP-CTERM gene is involved in floc formation of an Aquincola tertiaricarbonis strain.</title>
        <authorList>
            <person name="Qiu D."/>
            <person name="Xia M."/>
        </authorList>
    </citation>
    <scope>NUCLEOTIDE SEQUENCE</scope>
    <source>
        <strain evidence="1">RN12</strain>
    </source>
</reference>
<evidence type="ECO:0000313" key="2">
    <source>
        <dbReference type="Proteomes" id="UP001056201"/>
    </source>
</evidence>
<protein>
    <submittedName>
        <fullName evidence="1">Uncharacterized protein</fullName>
    </submittedName>
</protein>
<sequence length="85" mass="9878">MTTAREVAAVNTLLQLGYTWEGGVHWKPPLGPRPMQVAAEAARIFKQERHQAAVLKEVERLRAKHARPWWRRLLALLPFTITRRK</sequence>
<organism evidence="1 2">
    <name type="scientific">Aquincola tertiaricarbonis</name>
    <dbReference type="NCBI Taxonomy" id="391953"/>
    <lineage>
        <taxon>Bacteria</taxon>
        <taxon>Pseudomonadati</taxon>
        <taxon>Pseudomonadota</taxon>
        <taxon>Betaproteobacteria</taxon>
        <taxon>Burkholderiales</taxon>
        <taxon>Sphaerotilaceae</taxon>
        <taxon>Aquincola</taxon>
    </lineage>
</organism>
<dbReference type="Proteomes" id="UP001056201">
    <property type="component" value="Chromosome 2"/>
</dbReference>
<proteinExistence type="predicted"/>
<evidence type="ECO:0000313" key="1">
    <source>
        <dbReference type="EMBL" id="URI08961.1"/>
    </source>
</evidence>
<dbReference type="EMBL" id="CP097636">
    <property type="protein sequence ID" value="URI08961.1"/>
    <property type="molecule type" value="Genomic_DNA"/>
</dbReference>
<dbReference type="RefSeq" id="WP_250197179.1">
    <property type="nucleotide sequence ID" value="NZ_CP097636.1"/>
</dbReference>